<dbReference type="OrthoDB" id="8912320at2"/>
<evidence type="ECO:0000313" key="2">
    <source>
        <dbReference type="Proteomes" id="UP000220246"/>
    </source>
</evidence>
<dbReference type="AlphaFoldDB" id="A0A2A7USA5"/>
<dbReference type="EMBL" id="PDEA01000001">
    <property type="protein sequence ID" value="PEH88041.1"/>
    <property type="molecule type" value="Genomic_DNA"/>
</dbReference>
<dbReference type="RefSeq" id="WP_066541724.1">
    <property type="nucleotide sequence ID" value="NZ_DALZQJ010000006.1"/>
</dbReference>
<dbReference type="Proteomes" id="UP000220246">
    <property type="component" value="Unassembled WGS sequence"/>
</dbReference>
<dbReference type="GeneID" id="80799929"/>
<organism evidence="1 2">
    <name type="scientific">Comamonas terrigena</name>
    <dbReference type="NCBI Taxonomy" id="32013"/>
    <lineage>
        <taxon>Bacteria</taxon>
        <taxon>Pseudomonadati</taxon>
        <taxon>Pseudomonadota</taxon>
        <taxon>Betaproteobacteria</taxon>
        <taxon>Burkholderiales</taxon>
        <taxon>Comamonadaceae</taxon>
        <taxon>Comamonas</taxon>
    </lineage>
</organism>
<reference evidence="2" key="1">
    <citation type="submission" date="2017-09" db="EMBL/GenBank/DDBJ databases">
        <title>FDA dAtabase for Regulatory Grade micrObial Sequences (FDA-ARGOS): Supporting development and validation of Infectious Disease Dx tests.</title>
        <authorList>
            <person name="Minogue T."/>
            <person name="Wolcott M."/>
            <person name="Wasieloski L."/>
            <person name="Aguilar W."/>
            <person name="Moore D."/>
            <person name="Tallon L."/>
            <person name="Sadzewicz L."/>
            <person name="Ott S."/>
            <person name="Zhao X."/>
            <person name="Nagaraj S."/>
            <person name="Vavikolanu K."/>
            <person name="Aluvathingal J."/>
            <person name="Nadendla S."/>
            <person name="Sichtig H."/>
        </authorList>
    </citation>
    <scope>NUCLEOTIDE SEQUENCE [LARGE SCALE GENOMIC DNA]</scope>
    <source>
        <strain evidence="2">FDAARGOS_394</strain>
    </source>
</reference>
<proteinExistence type="predicted"/>
<accession>A0A2A7USA5</accession>
<protein>
    <submittedName>
        <fullName evidence="1">Uncharacterized protein</fullName>
    </submittedName>
</protein>
<keyword evidence="2" id="KW-1185">Reference proteome</keyword>
<name>A0A2A7USA5_COMTR</name>
<evidence type="ECO:0000313" key="1">
    <source>
        <dbReference type="EMBL" id="PEH88041.1"/>
    </source>
</evidence>
<sequence>MLESSSHQGSGLQWQAAANPLRVLSVLPGGDLAGTQALWSACTHLQQQGYPVIVLDGTEQETADAPGLQDLLQPHSGSGFGALPVGTEGAHSVATLPAARGLLQLAHRARQQGCRALDLLHRHLRNHALVIIIAPEQILSPVLHGASQSPLLMVPSQGRSVLRSYRALKHMLMHTGLTAKLVSMSPDTGFARNLQAVVQCAMHHLHVEPLVMQLNPDNPRQLQRWSLQCLEQAEAVGMPQQAAAQPTDWSH</sequence>
<dbReference type="STRING" id="1219032.GCA_001515545_04007"/>
<comment type="caution">
    <text evidence="1">The sequence shown here is derived from an EMBL/GenBank/DDBJ whole genome shotgun (WGS) entry which is preliminary data.</text>
</comment>
<gene>
    <name evidence="1" type="ORF">CRM82_04905</name>
</gene>